<evidence type="ECO:0000313" key="2">
    <source>
        <dbReference type="Proteomes" id="UP000474758"/>
    </source>
</evidence>
<dbReference type="GO" id="GO:0000271">
    <property type="term" value="P:polysaccharide biosynthetic process"/>
    <property type="evidence" value="ECO:0007669"/>
    <property type="project" value="InterPro"/>
</dbReference>
<proteinExistence type="predicted"/>
<dbReference type="Pfam" id="PF05159">
    <property type="entry name" value="Capsule_synth"/>
    <property type="match status" value="4"/>
</dbReference>
<dbReference type="InterPro" id="IPR007833">
    <property type="entry name" value="Capsule_polysaccharide_synth"/>
</dbReference>
<name>A0A6M1TW11_9RHOB</name>
<dbReference type="Proteomes" id="UP000474758">
    <property type="component" value="Unassembled WGS sequence"/>
</dbReference>
<evidence type="ECO:0000313" key="1">
    <source>
        <dbReference type="EMBL" id="NGQ91016.1"/>
    </source>
</evidence>
<dbReference type="GO" id="GO:0015774">
    <property type="term" value="P:polysaccharide transport"/>
    <property type="evidence" value="ECO:0007669"/>
    <property type="project" value="InterPro"/>
</dbReference>
<dbReference type="CDD" id="cd16440">
    <property type="entry name" value="beta_Kdo_transferase_KpsC_1"/>
    <property type="match status" value="1"/>
</dbReference>
<sequence length="685" mass="74118">MGGPDDITAGAIPRRLRFLNGGFLSPGLRRILSAAGHDLIPGLPRPGEGVVVWGRSPTAPRGEAVAARRQVPLIRIEDAFLRSLRPGRMGDAPLGLLIDPLGVHFDPAQPSLLERLLATAPLDDTVLLNRARVGIQRLIAADLSKYNLHDPALAPPPPGYVLLIDQTRGDASLRCSGADAATFQDMLARARDDHPAAPILIKSHPETRLGLRPGHFDPAHLPPGVTLHDAPVSPWRLLEGAIAVYTVSSQMGFEAILAGHRPRIFGQPFYAGWGLTADEVPPPRRGRNLTRVQLFAAAMILAPVWFDPLRRRLCSFEEAVDQLESDARAFRADRTGHVALGMRLWKRRHLQDFFGRQRPLVFAANADKAAALARRSGRGLIGWAGRLPPDLPPDIPLLRVEDGFLRSRGLGADLIPPLSLVTDDLGIYYDPGQESRLERLILAPPPPGGLARAEALIARITALGLTKYNLAAAPLPDLPPGHRILVPGQVEDDASIRLGAGDIRSNRALLERVRADNPDAVILYKPHPDVEAGLRPGAIPPDDLARLADLTLHKADPLALIAACDEVWTITSTLGFEALLRGKPVTTLGAPFYAGWGLTRDLGPVPQRRLRRPDGSLQPRPGLAGLVHAALIAYPRYLDPLTRRPCPPELALERLAQGALPYPGAANRLLAKLQGLLAGQAHLWR</sequence>
<dbReference type="EMBL" id="JAALFE010000007">
    <property type="protein sequence ID" value="NGQ91016.1"/>
    <property type="molecule type" value="Genomic_DNA"/>
</dbReference>
<accession>A0A6M1TW11</accession>
<keyword evidence="2" id="KW-1185">Reference proteome</keyword>
<reference evidence="1 2" key="1">
    <citation type="submission" date="2020-02" db="EMBL/GenBank/DDBJ databases">
        <title>Rhodobacter translucens sp. nov., a novel bacterium isolated from activated sludge.</title>
        <authorList>
            <person name="Liu J."/>
        </authorList>
    </citation>
    <scope>NUCLEOTIDE SEQUENCE [LARGE SCALE GENOMIC DNA]</scope>
    <source>
        <strain evidence="1 2">HX-7-19</strain>
    </source>
</reference>
<organism evidence="1 2">
    <name type="scientific">Paragemmobacter kunshanensis</name>
    <dbReference type="NCBI Taxonomy" id="2583234"/>
    <lineage>
        <taxon>Bacteria</taxon>
        <taxon>Pseudomonadati</taxon>
        <taxon>Pseudomonadota</taxon>
        <taxon>Alphaproteobacteria</taxon>
        <taxon>Rhodobacterales</taxon>
        <taxon>Paracoccaceae</taxon>
        <taxon>Paragemmobacter</taxon>
    </lineage>
</organism>
<dbReference type="RefSeq" id="WP_165049117.1">
    <property type="nucleotide sequence ID" value="NZ_JAALFE010000007.1"/>
</dbReference>
<protein>
    <submittedName>
        <fullName evidence="1">Capsular polysaccharide biosynthesis protein</fullName>
    </submittedName>
</protein>
<dbReference type="AlphaFoldDB" id="A0A6M1TW11"/>
<dbReference type="CDD" id="cd16439">
    <property type="entry name" value="beta_Kdo_transferase_KpsC_2"/>
    <property type="match status" value="1"/>
</dbReference>
<gene>
    <name evidence="1" type="ORF">G5V65_08910</name>
</gene>
<comment type="caution">
    <text evidence="1">The sequence shown here is derived from an EMBL/GenBank/DDBJ whole genome shotgun (WGS) entry which is preliminary data.</text>
</comment>